<keyword evidence="1" id="KW-0472">Membrane</keyword>
<evidence type="ECO:0000313" key="3">
    <source>
        <dbReference type="Proteomes" id="UP001187315"/>
    </source>
</evidence>
<keyword evidence="3" id="KW-1185">Reference proteome</keyword>
<gene>
    <name evidence="2" type="ORF">Q7C36_011994</name>
</gene>
<dbReference type="Proteomes" id="UP001187315">
    <property type="component" value="Unassembled WGS sequence"/>
</dbReference>
<evidence type="ECO:0000313" key="2">
    <source>
        <dbReference type="EMBL" id="KAK2843779.1"/>
    </source>
</evidence>
<name>A0AA88MSV6_TACVA</name>
<keyword evidence="1" id="KW-1133">Transmembrane helix</keyword>
<organism evidence="2 3">
    <name type="scientific">Tachysurus vachellii</name>
    <name type="common">Darkbarbel catfish</name>
    <name type="synonym">Pelteobagrus vachellii</name>
    <dbReference type="NCBI Taxonomy" id="175792"/>
    <lineage>
        <taxon>Eukaryota</taxon>
        <taxon>Metazoa</taxon>
        <taxon>Chordata</taxon>
        <taxon>Craniata</taxon>
        <taxon>Vertebrata</taxon>
        <taxon>Euteleostomi</taxon>
        <taxon>Actinopterygii</taxon>
        <taxon>Neopterygii</taxon>
        <taxon>Teleostei</taxon>
        <taxon>Ostariophysi</taxon>
        <taxon>Siluriformes</taxon>
        <taxon>Bagridae</taxon>
        <taxon>Tachysurus</taxon>
    </lineage>
</organism>
<comment type="caution">
    <text evidence="2">The sequence shown here is derived from an EMBL/GenBank/DDBJ whole genome shotgun (WGS) entry which is preliminary data.</text>
</comment>
<dbReference type="AlphaFoldDB" id="A0AA88MSV6"/>
<feature type="transmembrane region" description="Helical" evidence="1">
    <location>
        <begin position="235"/>
        <end position="257"/>
    </location>
</feature>
<proteinExistence type="predicted"/>
<sequence>MAERGGGESAAEVRRRQHLVGWRKYEAVAGRRFDDAEQLRSELLEEGARYKPERSKWKEETGLTLTPVSPSQLRRCLSAANVRLSPKAKWIILMNLLLGAATNVFVVIQSEDVAAKWLTCCCIILELLFFCCTAFYLMLLSSAVLVTLTLRGVQLERVVIDETLGRLPAETISHGFVKSCCVMKSSCGAWQIIQKAVVVGGNHVVGTENQVDFPPEYAAGRRDQRIVVMRSKEEAVKWLTCFCITFEIVVFICTVLLDQFCSINAFQS</sequence>
<dbReference type="EMBL" id="JAVHJS010000011">
    <property type="protein sequence ID" value="KAK2843779.1"/>
    <property type="molecule type" value="Genomic_DNA"/>
</dbReference>
<accession>A0AA88MSV6</accession>
<feature type="transmembrane region" description="Helical" evidence="1">
    <location>
        <begin position="90"/>
        <end position="108"/>
    </location>
</feature>
<keyword evidence="1" id="KW-0812">Transmembrane</keyword>
<evidence type="ECO:0000256" key="1">
    <source>
        <dbReference type="SAM" id="Phobius"/>
    </source>
</evidence>
<feature type="transmembrane region" description="Helical" evidence="1">
    <location>
        <begin position="114"/>
        <end position="147"/>
    </location>
</feature>
<protein>
    <submittedName>
        <fullName evidence="2">Uncharacterized protein</fullName>
    </submittedName>
</protein>
<reference evidence="2" key="1">
    <citation type="submission" date="2023-08" db="EMBL/GenBank/DDBJ databases">
        <title>Pelteobagrus vachellii genome.</title>
        <authorList>
            <person name="Liu H."/>
        </authorList>
    </citation>
    <scope>NUCLEOTIDE SEQUENCE</scope>
    <source>
        <strain evidence="2">PRFRI_2022a</strain>
        <tissue evidence="2">Muscle</tissue>
    </source>
</reference>